<evidence type="ECO:0000313" key="5">
    <source>
        <dbReference type="EMBL" id="MZR30864.1"/>
    </source>
</evidence>
<keyword evidence="1 3" id="KW-0472">Membrane</keyword>
<keyword evidence="3" id="KW-1133">Transmembrane helix</keyword>
<evidence type="ECO:0000259" key="4">
    <source>
        <dbReference type="PROSITE" id="PS51123"/>
    </source>
</evidence>
<evidence type="ECO:0000256" key="3">
    <source>
        <dbReference type="SAM" id="Phobius"/>
    </source>
</evidence>
<dbReference type="InterPro" id="IPR050330">
    <property type="entry name" value="Bact_OuterMem_StrucFunc"/>
</dbReference>
<dbReference type="GO" id="GO:0016020">
    <property type="term" value="C:membrane"/>
    <property type="evidence" value="ECO:0007669"/>
    <property type="project" value="UniProtKB-UniRule"/>
</dbReference>
<dbReference type="Proteomes" id="UP000476030">
    <property type="component" value="Unassembled WGS sequence"/>
</dbReference>
<organism evidence="5 6">
    <name type="scientific">Sneathiella litorea</name>
    <dbReference type="NCBI Taxonomy" id="2606216"/>
    <lineage>
        <taxon>Bacteria</taxon>
        <taxon>Pseudomonadati</taxon>
        <taxon>Pseudomonadota</taxon>
        <taxon>Alphaproteobacteria</taxon>
        <taxon>Sneathiellales</taxon>
        <taxon>Sneathiellaceae</taxon>
        <taxon>Sneathiella</taxon>
    </lineage>
</organism>
<dbReference type="EMBL" id="WTUW01000002">
    <property type="protein sequence ID" value="MZR30864.1"/>
    <property type="molecule type" value="Genomic_DNA"/>
</dbReference>
<dbReference type="InterPro" id="IPR036737">
    <property type="entry name" value="OmpA-like_sf"/>
</dbReference>
<dbReference type="PROSITE" id="PS51123">
    <property type="entry name" value="OMPA_2"/>
    <property type="match status" value="1"/>
</dbReference>
<sequence length="553" mass="62560">MQCEGITRAGRRCRNKALDDEIFCEVHLRVNRTYNLALLVPFLTTLVLCYFFLFGLFFETLHYGVFDLQYLKYAGLEDFFISALRNGGMLIVIVLKVWIFYTIILAVLFGVWLLVKITMTTSHKHMKPRQRLKIISLSLGIFVLNVLHMFVFLLPKRNRKNPSQILIGREHLALSLHRHKKTLSPAVGPDPAEIARNIYQRFLAISTFNNHRFSVTILMLGFASTGSILYAGHEARDLRKCIIMVADKKIVPAAQETPKLFPGLNISNLCHSDLAELQEDVNVPEKFRKSLSSFFNFPVVQLKKGDNSETLLYLGSTSRYELFFNGSTRLPFAVPLENLGPLYSEEHTEKDGQLSGLENRIGTIENLARENNENISALNTSTKQREELNTDSLNQKLSVLERNAARSKAALTKLEEGLNRVSFALTKVEFDYTNQVTARIPDYCWDLSPQMIVTFGVGSTHITGKESVSLISKLASDYREAGSQLIVISGHSDPSGSKFDNYRLSRQRAAAVTDLMMDAGLDKTALHMIGRGEDNSENLPQRRVEIRDCSRRE</sequence>
<reference evidence="5 6" key="1">
    <citation type="submission" date="2019-12" db="EMBL/GenBank/DDBJ databases">
        <title>Snethiella sp. nov. sp. isolated from sea sand.</title>
        <authorList>
            <person name="Kim J."/>
            <person name="Jeong S.E."/>
            <person name="Jung H.S."/>
            <person name="Jeon C.O."/>
        </authorList>
    </citation>
    <scope>NUCLEOTIDE SEQUENCE [LARGE SCALE GENOMIC DNA]</scope>
    <source>
        <strain evidence="5 6">DP05</strain>
    </source>
</reference>
<dbReference type="Pfam" id="PF00691">
    <property type="entry name" value="OmpA"/>
    <property type="match status" value="1"/>
</dbReference>
<dbReference type="CDD" id="cd07185">
    <property type="entry name" value="OmpA_C-like"/>
    <property type="match status" value="1"/>
</dbReference>
<dbReference type="RefSeq" id="WP_161315406.1">
    <property type="nucleotide sequence ID" value="NZ_WTUW01000002.1"/>
</dbReference>
<dbReference type="Gene3D" id="3.30.1330.60">
    <property type="entry name" value="OmpA-like domain"/>
    <property type="match status" value="1"/>
</dbReference>
<feature type="domain" description="OmpA-like" evidence="4">
    <location>
        <begin position="443"/>
        <end position="553"/>
    </location>
</feature>
<gene>
    <name evidence="5" type="ORF">GQE98_09480</name>
</gene>
<feature type="coiled-coil region" evidence="2">
    <location>
        <begin position="383"/>
        <end position="417"/>
    </location>
</feature>
<dbReference type="AlphaFoldDB" id="A0A6L8W8P9"/>
<accession>A0A6L8W8P9</accession>
<evidence type="ECO:0000256" key="2">
    <source>
        <dbReference type="SAM" id="Coils"/>
    </source>
</evidence>
<proteinExistence type="predicted"/>
<dbReference type="SUPFAM" id="SSF103088">
    <property type="entry name" value="OmpA-like"/>
    <property type="match status" value="1"/>
</dbReference>
<dbReference type="PANTHER" id="PTHR30329:SF21">
    <property type="entry name" value="LIPOPROTEIN YIAD-RELATED"/>
    <property type="match status" value="1"/>
</dbReference>
<feature type="transmembrane region" description="Helical" evidence="3">
    <location>
        <begin position="36"/>
        <end position="58"/>
    </location>
</feature>
<keyword evidence="6" id="KW-1185">Reference proteome</keyword>
<feature type="transmembrane region" description="Helical" evidence="3">
    <location>
        <begin position="134"/>
        <end position="154"/>
    </location>
</feature>
<keyword evidence="3" id="KW-0812">Transmembrane</keyword>
<dbReference type="PANTHER" id="PTHR30329">
    <property type="entry name" value="STATOR ELEMENT OF FLAGELLAR MOTOR COMPLEX"/>
    <property type="match status" value="1"/>
</dbReference>
<evidence type="ECO:0000256" key="1">
    <source>
        <dbReference type="PROSITE-ProRule" id="PRU00473"/>
    </source>
</evidence>
<dbReference type="InterPro" id="IPR006665">
    <property type="entry name" value="OmpA-like"/>
</dbReference>
<name>A0A6L8W8P9_9PROT</name>
<protein>
    <submittedName>
        <fullName evidence="5">OmpA family protein</fullName>
    </submittedName>
</protein>
<keyword evidence="2" id="KW-0175">Coiled coil</keyword>
<evidence type="ECO:0000313" key="6">
    <source>
        <dbReference type="Proteomes" id="UP000476030"/>
    </source>
</evidence>
<comment type="caution">
    <text evidence="5">The sequence shown here is derived from an EMBL/GenBank/DDBJ whole genome shotgun (WGS) entry which is preliminary data.</text>
</comment>
<feature type="transmembrane region" description="Helical" evidence="3">
    <location>
        <begin position="89"/>
        <end position="114"/>
    </location>
</feature>